<dbReference type="AlphaFoldDB" id="A0A8X6I5N2"/>
<feature type="coiled-coil region" evidence="5">
    <location>
        <begin position="289"/>
        <end position="316"/>
    </location>
</feature>
<organism evidence="9 10">
    <name type="scientific">Nephila pilipes</name>
    <name type="common">Giant wood spider</name>
    <name type="synonym">Nephila maculata</name>
    <dbReference type="NCBI Taxonomy" id="299642"/>
    <lineage>
        <taxon>Eukaryota</taxon>
        <taxon>Metazoa</taxon>
        <taxon>Ecdysozoa</taxon>
        <taxon>Arthropoda</taxon>
        <taxon>Chelicerata</taxon>
        <taxon>Arachnida</taxon>
        <taxon>Araneae</taxon>
        <taxon>Araneomorphae</taxon>
        <taxon>Entelegynae</taxon>
        <taxon>Araneoidea</taxon>
        <taxon>Nephilidae</taxon>
        <taxon>Nephila</taxon>
    </lineage>
</organism>
<keyword evidence="3 7" id="KW-1133">Transmembrane helix</keyword>
<feature type="domain" description="Major facilitator superfamily (MFS) profile" evidence="8">
    <location>
        <begin position="22"/>
        <end position="506"/>
    </location>
</feature>
<feature type="transmembrane region" description="Helical" evidence="7">
    <location>
        <begin position="245"/>
        <end position="265"/>
    </location>
</feature>
<keyword evidence="2 7" id="KW-0812">Transmembrane</keyword>
<evidence type="ECO:0000259" key="8">
    <source>
        <dbReference type="PROSITE" id="PS50850"/>
    </source>
</evidence>
<evidence type="ECO:0000256" key="1">
    <source>
        <dbReference type="ARBA" id="ARBA00004141"/>
    </source>
</evidence>
<proteinExistence type="predicted"/>
<dbReference type="Proteomes" id="UP000887013">
    <property type="component" value="Unassembled WGS sequence"/>
</dbReference>
<keyword evidence="5" id="KW-0175">Coiled coil</keyword>
<dbReference type="EMBL" id="BMAW01087746">
    <property type="protein sequence ID" value="GFS31356.1"/>
    <property type="molecule type" value="Genomic_DNA"/>
</dbReference>
<evidence type="ECO:0000256" key="3">
    <source>
        <dbReference type="ARBA" id="ARBA00022989"/>
    </source>
</evidence>
<evidence type="ECO:0000256" key="7">
    <source>
        <dbReference type="SAM" id="Phobius"/>
    </source>
</evidence>
<evidence type="ECO:0000313" key="9">
    <source>
        <dbReference type="EMBL" id="GFS31356.1"/>
    </source>
</evidence>
<reference evidence="9" key="1">
    <citation type="submission" date="2020-08" db="EMBL/GenBank/DDBJ databases">
        <title>Multicomponent nature underlies the extraordinary mechanical properties of spider dragline silk.</title>
        <authorList>
            <person name="Kono N."/>
            <person name="Nakamura H."/>
            <person name="Mori M."/>
            <person name="Yoshida Y."/>
            <person name="Ohtoshi R."/>
            <person name="Malay A.D."/>
            <person name="Moran D.A.P."/>
            <person name="Tomita M."/>
            <person name="Numata K."/>
            <person name="Arakawa K."/>
        </authorList>
    </citation>
    <scope>NUCLEOTIDE SEQUENCE</scope>
</reference>
<feature type="transmembrane region" description="Helical" evidence="7">
    <location>
        <begin position="481"/>
        <end position="501"/>
    </location>
</feature>
<feature type="transmembrane region" description="Helical" evidence="7">
    <location>
        <begin position="396"/>
        <end position="418"/>
    </location>
</feature>
<dbReference type="OrthoDB" id="6431692at2759"/>
<feature type="compositionally biased region" description="Basic and acidic residues" evidence="6">
    <location>
        <begin position="615"/>
        <end position="636"/>
    </location>
</feature>
<dbReference type="Pfam" id="PF00083">
    <property type="entry name" value="Sugar_tr"/>
    <property type="match status" value="1"/>
</dbReference>
<feature type="transmembrane region" description="Helical" evidence="7">
    <location>
        <begin position="339"/>
        <end position="356"/>
    </location>
</feature>
<evidence type="ECO:0000313" key="10">
    <source>
        <dbReference type="Proteomes" id="UP000887013"/>
    </source>
</evidence>
<feature type="transmembrane region" description="Helical" evidence="7">
    <location>
        <begin position="220"/>
        <end position="239"/>
    </location>
</feature>
<protein>
    <submittedName>
        <fullName evidence="9">Organic cation transporter 1</fullName>
    </submittedName>
</protein>
<dbReference type="InterPro" id="IPR036259">
    <property type="entry name" value="MFS_trans_sf"/>
</dbReference>
<name>A0A8X6I5N2_NEPPI</name>
<dbReference type="InterPro" id="IPR005828">
    <property type="entry name" value="MFS_sugar_transport-like"/>
</dbReference>
<sequence>MEFEDVLIEVGDYGKYQRNLIMIFLVPAASLLPWFSMNILFMVSVPDHWCHVPELDAFNLSIAQQRYFTSPTEEHCMRYDINYTEITNIMNYTVNNETTTKPCDHGWEYDQTYWDSTAATKWDMVCDDAHYNSFVLTMYNVGSIIGTPIYGALSDKIGRKITFFITIIITTVTAISSVLMQDFTAFVIIKTINGSLMPCVFQLPYIIILEIVAPEMRTRMNGIVNVSWTIGVCILPVLAYYSRTWVTLGLLTSSVTVVFLFYYTFLPESPRWLLSVERYEEAAAILCKIGEKNNQVAEKNDLVQKLQKLGEKMKKEKTVDNVQNSSMDLLRYPQLRKKFIIITFCWMANIMAYYGLQLNISNLAGNEFINFFLLGVVEIPGYLTSWYIMERFGRRWCSVIGFLLSGAVCMLAAIEFPYNDIISSMLGKYCAAGTFMATYQQSSELYPTVVRSLGMGMSSTVAMLVTLVVPYIVYLSIYGKAIPFVIIGFSGIVAGIMAAFLPETLNENLPQTISDAEQFGLNQKFFSWNRRRHSVGRERAASIGLKVKPMETIDENSECKIQRASRILQNVEFVPGNEDTCVSVDSVNVLNSGAQNVRKRNSADSYNNESYPFDTVRDAASTKESTPEDIHKKDFTISETQQNIDDKNDKSVGTQNAFGSENDKDESLNKAPIHSGNTDLDEKFSYVNMVFDNNDVVIKGGRTGNDGISKVEV</sequence>
<evidence type="ECO:0000256" key="5">
    <source>
        <dbReference type="SAM" id="Coils"/>
    </source>
</evidence>
<dbReference type="GO" id="GO:0016020">
    <property type="term" value="C:membrane"/>
    <property type="evidence" value="ECO:0007669"/>
    <property type="project" value="UniProtKB-SubCell"/>
</dbReference>
<feature type="transmembrane region" description="Helical" evidence="7">
    <location>
        <begin position="20"/>
        <end position="41"/>
    </location>
</feature>
<dbReference type="PROSITE" id="PS50850">
    <property type="entry name" value="MFS"/>
    <property type="match status" value="1"/>
</dbReference>
<feature type="transmembrane region" description="Helical" evidence="7">
    <location>
        <begin position="161"/>
        <end position="180"/>
    </location>
</feature>
<evidence type="ECO:0000256" key="4">
    <source>
        <dbReference type="ARBA" id="ARBA00023136"/>
    </source>
</evidence>
<dbReference type="InterPro" id="IPR020846">
    <property type="entry name" value="MFS_dom"/>
</dbReference>
<comment type="subcellular location">
    <subcellularLocation>
        <location evidence="1">Membrane</location>
        <topology evidence="1">Multi-pass membrane protein</topology>
    </subcellularLocation>
</comment>
<feature type="transmembrane region" description="Helical" evidence="7">
    <location>
        <begin position="368"/>
        <end position="389"/>
    </location>
</feature>
<dbReference type="Gene3D" id="1.20.1250.20">
    <property type="entry name" value="MFS general substrate transporter like domains"/>
    <property type="match status" value="1"/>
</dbReference>
<dbReference type="SUPFAM" id="SSF103473">
    <property type="entry name" value="MFS general substrate transporter"/>
    <property type="match status" value="1"/>
</dbReference>
<evidence type="ECO:0000256" key="6">
    <source>
        <dbReference type="SAM" id="MobiDB-lite"/>
    </source>
</evidence>
<comment type="caution">
    <text evidence="9">The sequence shown here is derived from an EMBL/GenBank/DDBJ whole genome shotgun (WGS) entry which is preliminary data.</text>
</comment>
<feature type="transmembrane region" description="Helical" evidence="7">
    <location>
        <begin position="186"/>
        <end position="208"/>
    </location>
</feature>
<evidence type="ECO:0000256" key="2">
    <source>
        <dbReference type="ARBA" id="ARBA00022692"/>
    </source>
</evidence>
<gene>
    <name evidence="9" type="primary">oct-1</name>
    <name evidence="9" type="ORF">NPIL_604701</name>
</gene>
<dbReference type="GO" id="GO:0022857">
    <property type="term" value="F:transmembrane transporter activity"/>
    <property type="evidence" value="ECO:0007669"/>
    <property type="project" value="InterPro"/>
</dbReference>
<keyword evidence="4 7" id="KW-0472">Membrane</keyword>
<dbReference type="CDD" id="cd17317">
    <property type="entry name" value="MFS_SLC22"/>
    <property type="match status" value="1"/>
</dbReference>
<keyword evidence="10" id="KW-1185">Reference proteome</keyword>
<dbReference type="PANTHER" id="PTHR24064">
    <property type="entry name" value="SOLUTE CARRIER FAMILY 22 MEMBER"/>
    <property type="match status" value="1"/>
</dbReference>
<feature type="transmembrane region" description="Helical" evidence="7">
    <location>
        <begin position="453"/>
        <end position="474"/>
    </location>
</feature>
<feature type="region of interest" description="Disordered" evidence="6">
    <location>
        <begin position="599"/>
        <end position="679"/>
    </location>
</feature>
<accession>A0A8X6I5N2</accession>